<dbReference type="AlphaFoldDB" id="A0A7K3VZ42"/>
<evidence type="ECO:0000259" key="3">
    <source>
        <dbReference type="Pfam" id="PF09084"/>
    </source>
</evidence>
<feature type="region of interest" description="Disordered" evidence="1">
    <location>
        <begin position="26"/>
        <end position="46"/>
    </location>
</feature>
<keyword evidence="2" id="KW-0732">Signal</keyword>
<keyword evidence="5" id="KW-1185">Reference proteome</keyword>
<evidence type="ECO:0000313" key="5">
    <source>
        <dbReference type="Proteomes" id="UP000470246"/>
    </source>
</evidence>
<name>A0A7K3VZ42_9ACTN</name>
<feature type="compositionally biased region" description="Low complexity" evidence="1">
    <location>
        <begin position="31"/>
        <end position="40"/>
    </location>
</feature>
<feature type="domain" description="SsuA/THI5-like" evidence="3">
    <location>
        <begin position="62"/>
        <end position="273"/>
    </location>
</feature>
<reference evidence="4 5" key="1">
    <citation type="submission" date="2020-02" db="EMBL/GenBank/DDBJ databases">
        <title>Geodermatophilus sabuli CPCC 205279 I12A-02694.</title>
        <authorList>
            <person name="Jiang Z."/>
        </authorList>
    </citation>
    <scope>NUCLEOTIDE SEQUENCE [LARGE SCALE GENOMIC DNA]</scope>
    <source>
        <strain evidence="4 5">I12A-02694</strain>
    </source>
</reference>
<dbReference type="PROSITE" id="PS51257">
    <property type="entry name" value="PROKAR_LIPOPROTEIN"/>
    <property type="match status" value="1"/>
</dbReference>
<gene>
    <name evidence="4" type="ORF">GCU56_08550</name>
</gene>
<organism evidence="4 5">
    <name type="scientific">Geodermatophilus sabuli</name>
    <dbReference type="NCBI Taxonomy" id="1564158"/>
    <lineage>
        <taxon>Bacteria</taxon>
        <taxon>Bacillati</taxon>
        <taxon>Actinomycetota</taxon>
        <taxon>Actinomycetes</taxon>
        <taxon>Geodermatophilales</taxon>
        <taxon>Geodermatophilaceae</taxon>
        <taxon>Geodermatophilus</taxon>
    </lineage>
</organism>
<sequence>MKSSRSAWAAVTAGVLMLSAACGGSDDGDSPDAAATSSASGDGGLTTLTMAETPGGPFSFVAYGVQRGHFEDEGIDLQARVNPAGGTATVPALVQGDMDVLGLDLVSAITSIGRGLPIKMVAAGSATSEEADGDFAAVLVRADSPIQGPEDLEGIRMGVNALRNVNDLAIGDIRDDQGFAEDAISPVELPFPEILAAIDRGDVDAGILIEPFATIGQNQGLRVVHRPWWGIEPGLQIGTMVMTDETVAANPDVVEAFGRAVQATADDIREDPASFRAALPELIELDPALAERINLIQWRGKNDTESIQTFGERMVKYGLLEEEIDYDEAILDD</sequence>
<comment type="caution">
    <text evidence="4">The sequence shown here is derived from an EMBL/GenBank/DDBJ whole genome shotgun (WGS) entry which is preliminary data.</text>
</comment>
<protein>
    <submittedName>
        <fullName evidence="4">ABC transporter substrate-binding protein</fullName>
    </submittedName>
</protein>
<dbReference type="PANTHER" id="PTHR30024">
    <property type="entry name" value="ALIPHATIC SULFONATES-BINDING PROTEIN-RELATED"/>
    <property type="match status" value="1"/>
</dbReference>
<feature type="chain" id="PRO_5039357853" evidence="2">
    <location>
        <begin position="21"/>
        <end position="333"/>
    </location>
</feature>
<dbReference type="Pfam" id="PF09084">
    <property type="entry name" value="NMT1"/>
    <property type="match status" value="1"/>
</dbReference>
<evidence type="ECO:0000256" key="2">
    <source>
        <dbReference type="SAM" id="SignalP"/>
    </source>
</evidence>
<dbReference type="EMBL" id="JAAGWF010000008">
    <property type="protein sequence ID" value="NEK57919.1"/>
    <property type="molecule type" value="Genomic_DNA"/>
</dbReference>
<accession>A0A7K3VZ42</accession>
<proteinExistence type="predicted"/>
<dbReference type="RefSeq" id="WP_163481109.1">
    <property type="nucleotide sequence ID" value="NZ_JAAGWF010000008.1"/>
</dbReference>
<dbReference type="SUPFAM" id="SSF53850">
    <property type="entry name" value="Periplasmic binding protein-like II"/>
    <property type="match status" value="1"/>
</dbReference>
<dbReference type="InterPro" id="IPR015168">
    <property type="entry name" value="SsuA/THI5"/>
</dbReference>
<evidence type="ECO:0000256" key="1">
    <source>
        <dbReference type="SAM" id="MobiDB-lite"/>
    </source>
</evidence>
<dbReference type="Proteomes" id="UP000470246">
    <property type="component" value="Unassembled WGS sequence"/>
</dbReference>
<dbReference type="Gene3D" id="3.40.190.10">
    <property type="entry name" value="Periplasmic binding protein-like II"/>
    <property type="match status" value="2"/>
</dbReference>
<feature type="signal peptide" evidence="2">
    <location>
        <begin position="1"/>
        <end position="20"/>
    </location>
</feature>
<evidence type="ECO:0000313" key="4">
    <source>
        <dbReference type="EMBL" id="NEK57919.1"/>
    </source>
</evidence>